<evidence type="ECO:0000256" key="1">
    <source>
        <dbReference type="ARBA" id="ARBA00004651"/>
    </source>
</evidence>
<feature type="transmembrane region" description="Helical" evidence="7">
    <location>
        <begin position="57"/>
        <end position="77"/>
    </location>
</feature>
<feature type="transmembrane region" description="Helical" evidence="7">
    <location>
        <begin position="12"/>
        <end position="37"/>
    </location>
</feature>
<keyword evidence="3" id="KW-1003">Cell membrane</keyword>
<dbReference type="InterPro" id="IPR025988">
    <property type="entry name" value="YWFCY_dom"/>
</dbReference>
<keyword evidence="10" id="KW-1185">Reference proteome</keyword>
<evidence type="ECO:0000259" key="8">
    <source>
        <dbReference type="Pfam" id="PF14293"/>
    </source>
</evidence>
<sequence>MEETSELKKLYALLQAAVYVLVLLDAAVFVLAFKPFMPTLLVALLHRLARIPVFDNVLYIRLSLLVVIGMVSVGTKARKNLHFRTGRYVVAPLVIGLLLLFGSVPFYHPAFAAEPVLAGFAWSELVYMLGGAGGALLTHLALDNLSKRVQSSLLKDKFNVENESFQQPQRCERTEYSVNIPMLFYWKGKVRKGWLNVANPFRGLLLFGTPGSGKTFGIINPCIKQMLSKGFSLLVYDFKHPDLGKVAYHHYRLHHQQGKPLAHHAFHVINLDEVEKSRRVNPLRADYIQTMADAYESAEALVEALRRGDRARGSDQFFTQSAVNFLTAVIYFLARYQQGRYSTLAHVLAFLNLGYEELFSTLFQEAELEFVLSPFESAYRNKAYEQLEGQIGTVRVQTSRLLTKESCWVFTGDDVPLALNDPRHPSVLILANNPATQSINSACYSVVLNRITRLINRKGGCPSGIIADEFPTVYFHKIENLIATARSNRVATVLGLQDLPQLKAQYGKETADVLTSVPAHVLSGKVNHRETLDWLEKLFGKVKQVRGGLSIDRNRTTSSLNEHSDALIPAHKIADLKAGELVGKLAYESDRYTGQYQTSNLHCKVNLSLKEVAEEEQKYQDLPRYYNFGDAQQKQQRLLAHLLQVKQEVKQITQQAQSHANYAGNAGQ</sequence>
<dbReference type="PANTHER" id="PTHR37937">
    <property type="entry name" value="CONJUGATIVE TRANSFER: DNA TRANSPORT"/>
    <property type="match status" value="1"/>
</dbReference>
<name>A0A1G9U4G8_9BACT</name>
<reference evidence="9 10" key="1">
    <citation type="submission" date="2016-10" db="EMBL/GenBank/DDBJ databases">
        <authorList>
            <person name="de Groot N.N."/>
        </authorList>
    </citation>
    <scope>NUCLEOTIDE SEQUENCE [LARGE SCALE GENOMIC DNA]</scope>
    <source>
        <strain evidence="9 10">DSM 25186</strain>
    </source>
</reference>
<gene>
    <name evidence="9" type="ORF">SAMN05421823_11577</name>
</gene>
<accession>A0A1G9U4G8</accession>
<evidence type="ECO:0000256" key="2">
    <source>
        <dbReference type="ARBA" id="ARBA00008806"/>
    </source>
</evidence>
<dbReference type="Pfam" id="PF02534">
    <property type="entry name" value="T4SS-DNA_transf"/>
    <property type="match status" value="1"/>
</dbReference>
<proteinExistence type="inferred from homology"/>
<dbReference type="EMBL" id="FNFO01000015">
    <property type="protein sequence ID" value="SDM54564.1"/>
    <property type="molecule type" value="Genomic_DNA"/>
</dbReference>
<dbReference type="Pfam" id="PF14293">
    <property type="entry name" value="YWFCY"/>
    <property type="match status" value="1"/>
</dbReference>
<keyword evidence="5 7" id="KW-1133">Transmembrane helix</keyword>
<dbReference type="InterPro" id="IPR003688">
    <property type="entry name" value="TraG/VirD4"/>
</dbReference>
<dbReference type="GO" id="GO:0005886">
    <property type="term" value="C:plasma membrane"/>
    <property type="evidence" value="ECO:0007669"/>
    <property type="project" value="UniProtKB-SubCell"/>
</dbReference>
<dbReference type="RefSeq" id="WP_089688146.1">
    <property type="nucleotide sequence ID" value="NZ_FNFO01000015.1"/>
</dbReference>
<dbReference type="InterPro" id="IPR051539">
    <property type="entry name" value="T4SS-coupling_protein"/>
</dbReference>
<dbReference type="CDD" id="cd01127">
    <property type="entry name" value="TrwB_TraG_TraD_VirD4"/>
    <property type="match status" value="2"/>
</dbReference>
<dbReference type="SUPFAM" id="SSF52540">
    <property type="entry name" value="P-loop containing nucleoside triphosphate hydrolases"/>
    <property type="match status" value="1"/>
</dbReference>
<dbReference type="AlphaFoldDB" id="A0A1G9U4G8"/>
<dbReference type="STRING" id="1075417.SAMN05421823_11577"/>
<evidence type="ECO:0000256" key="6">
    <source>
        <dbReference type="ARBA" id="ARBA00023136"/>
    </source>
</evidence>
<evidence type="ECO:0000313" key="10">
    <source>
        <dbReference type="Proteomes" id="UP000198510"/>
    </source>
</evidence>
<evidence type="ECO:0000256" key="4">
    <source>
        <dbReference type="ARBA" id="ARBA00022692"/>
    </source>
</evidence>
<dbReference type="OrthoDB" id="102453at2"/>
<organism evidence="9 10">
    <name type="scientific">Catalinimonas alkaloidigena</name>
    <dbReference type="NCBI Taxonomy" id="1075417"/>
    <lineage>
        <taxon>Bacteria</taxon>
        <taxon>Pseudomonadati</taxon>
        <taxon>Bacteroidota</taxon>
        <taxon>Cytophagia</taxon>
        <taxon>Cytophagales</taxon>
        <taxon>Catalimonadaceae</taxon>
        <taxon>Catalinimonas</taxon>
    </lineage>
</organism>
<comment type="similarity">
    <text evidence="2">Belongs to the VirD4/TraG family.</text>
</comment>
<evidence type="ECO:0000256" key="7">
    <source>
        <dbReference type="SAM" id="Phobius"/>
    </source>
</evidence>
<feature type="transmembrane region" description="Helical" evidence="7">
    <location>
        <begin position="317"/>
        <end position="334"/>
    </location>
</feature>
<evidence type="ECO:0000256" key="3">
    <source>
        <dbReference type="ARBA" id="ARBA00022475"/>
    </source>
</evidence>
<protein>
    <submittedName>
        <fullName evidence="9">Type IV secretory system Conjugative DNA transfer</fullName>
    </submittedName>
</protein>
<feature type="transmembrane region" description="Helical" evidence="7">
    <location>
        <begin position="120"/>
        <end position="142"/>
    </location>
</feature>
<feature type="transmembrane region" description="Helical" evidence="7">
    <location>
        <begin position="89"/>
        <end position="108"/>
    </location>
</feature>
<evidence type="ECO:0000313" key="9">
    <source>
        <dbReference type="EMBL" id="SDM54564.1"/>
    </source>
</evidence>
<dbReference type="Gene3D" id="3.40.50.300">
    <property type="entry name" value="P-loop containing nucleotide triphosphate hydrolases"/>
    <property type="match status" value="1"/>
</dbReference>
<dbReference type="Proteomes" id="UP000198510">
    <property type="component" value="Unassembled WGS sequence"/>
</dbReference>
<comment type="subcellular location">
    <subcellularLocation>
        <location evidence="1">Cell membrane</location>
        <topology evidence="1">Multi-pass membrane protein</topology>
    </subcellularLocation>
</comment>
<keyword evidence="6 7" id="KW-0472">Membrane</keyword>
<feature type="domain" description="YWFCY" evidence="8">
    <location>
        <begin position="36"/>
        <end position="114"/>
    </location>
</feature>
<evidence type="ECO:0000256" key="5">
    <source>
        <dbReference type="ARBA" id="ARBA00022989"/>
    </source>
</evidence>
<keyword evidence="4 7" id="KW-0812">Transmembrane</keyword>
<dbReference type="InterPro" id="IPR027417">
    <property type="entry name" value="P-loop_NTPase"/>
</dbReference>
<dbReference type="PANTHER" id="PTHR37937:SF1">
    <property type="entry name" value="CONJUGATIVE TRANSFER: DNA TRANSPORT"/>
    <property type="match status" value="1"/>
</dbReference>